<name>A0A2G9UBR9_TELCI</name>
<keyword evidence="3" id="KW-1185">Reference proteome</keyword>
<dbReference type="Gene3D" id="2.70.170.10">
    <property type="entry name" value="Neurotransmitter-gated ion-channel ligand-binding domain"/>
    <property type="match status" value="1"/>
</dbReference>
<dbReference type="Proteomes" id="UP000230423">
    <property type="component" value="Unassembled WGS sequence"/>
</dbReference>
<reference evidence="2 3" key="1">
    <citation type="submission" date="2015-09" db="EMBL/GenBank/DDBJ databases">
        <title>Draft genome of the parasitic nematode Teladorsagia circumcincta isolate WARC Sus (inbred).</title>
        <authorList>
            <person name="Mitreva M."/>
        </authorList>
    </citation>
    <scope>NUCLEOTIDE SEQUENCE [LARGE SCALE GENOMIC DNA]</scope>
    <source>
        <strain evidence="2 3">S</strain>
    </source>
</reference>
<dbReference type="GO" id="GO:0005230">
    <property type="term" value="F:extracellular ligand-gated monoatomic ion channel activity"/>
    <property type="evidence" value="ECO:0007669"/>
    <property type="project" value="InterPro"/>
</dbReference>
<dbReference type="Pfam" id="PF02931">
    <property type="entry name" value="Neur_chan_LBD"/>
    <property type="match status" value="1"/>
</dbReference>
<evidence type="ECO:0000313" key="3">
    <source>
        <dbReference type="Proteomes" id="UP000230423"/>
    </source>
</evidence>
<accession>A0A2G9UBR9</accession>
<dbReference type="InterPro" id="IPR006202">
    <property type="entry name" value="Neur_chan_lig-bd"/>
</dbReference>
<evidence type="ECO:0000259" key="1">
    <source>
        <dbReference type="Pfam" id="PF02931"/>
    </source>
</evidence>
<feature type="domain" description="Neurotransmitter-gated ion-channel ligand-binding" evidence="1">
    <location>
        <begin position="20"/>
        <end position="71"/>
    </location>
</feature>
<evidence type="ECO:0000313" key="2">
    <source>
        <dbReference type="EMBL" id="PIO66930.1"/>
    </source>
</evidence>
<protein>
    <recommendedName>
        <fullName evidence="1">Neurotransmitter-gated ion-channel ligand-binding domain-containing protein</fullName>
    </recommendedName>
</protein>
<sequence length="544" mass="61368">ALIILDFMKYDPNQAKKGSQELGTNVVNKAKSYWYDEFLTWKPEEFGGVTELHVPSHMIWRPDLLVYNKYSISECQKEFIQQICYLLLASWSYDGSQIMLYTAEEPTAEPSTNRFGYGSNRLLPILPIAMSTISSCKANLTKAYTALEVAQGKVSQHLVDPFDVSSSADNKHQLLSDRHGALETHISSIRSALRLVRERQQAFLTFVGNSTNPEVDNEAYCNYMQETKIEDAIINAEDLLRILQANLDTTRALLEEHDNQAQARDAQIVLQDLDPEECNYYQLVKALKKRYDRPHKTRAMLHKQLQQLPGSRNLGPELRNTWFRISGILHGLRKFEDFRTVLPILDLVKGKFPSEIQQKLHDLEFQSGADFDLHQIMHHLDNIIASKEKYEDSTTLRSLASTLPVVDAKEITTSSSALQDKAGRALDAHFLAIALTHATMTTIDIEAGTARPRGIDTFHVALLGIVRDHTDQRIVSILGHQHAAAAIGAPNIACATFPLGITRVHPTVLHSSHQFVIVRIVSEGTDHLQRMQARPERVQARLTH</sequence>
<feature type="non-terminal residue" evidence="2">
    <location>
        <position position="1"/>
    </location>
</feature>
<proteinExistence type="predicted"/>
<dbReference type="InterPro" id="IPR036734">
    <property type="entry name" value="Neur_chan_lig-bd_sf"/>
</dbReference>
<organism evidence="2 3">
    <name type="scientific">Teladorsagia circumcincta</name>
    <name type="common">Brown stomach worm</name>
    <name type="synonym">Ostertagia circumcincta</name>
    <dbReference type="NCBI Taxonomy" id="45464"/>
    <lineage>
        <taxon>Eukaryota</taxon>
        <taxon>Metazoa</taxon>
        <taxon>Ecdysozoa</taxon>
        <taxon>Nematoda</taxon>
        <taxon>Chromadorea</taxon>
        <taxon>Rhabditida</taxon>
        <taxon>Rhabditina</taxon>
        <taxon>Rhabditomorpha</taxon>
        <taxon>Strongyloidea</taxon>
        <taxon>Trichostrongylidae</taxon>
        <taxon>Teladorsagia</taxon>
    </lineage>
</organism>
<dbReference type="GO" id="GO:0016020">
    <property type="term" value="C:membrane"/>
    <property type="evidence" value="ECO:0007669"/>
    <property type="project" value="InterPro"/>
</dbReference>
<dbReference type="OrthoDB" id="5975154at2759"/>
<dbReference type="SUPFAM" id="SSF63712">
    <property type="entry name" value="Nicotinic receptor ligand binding domain-like"/>
    <property type="match status" value="1"/>
</dbReference>
<gene>
    <name evidence="2" type="ORF">TELCIR_11340</name>
</gene>
<dbReference type="AlphaFoldDB" id="A0A2G9UBR9"/>
<dbReference type="EMBL" id="KZ347932">
    <property type="protein sequence ID" value="PIO66930.1"/>
    <property type="molecule type" value="Genomic_DNA"/>
</dbReference>